<feature type="non-terminal residue" evidence="2">
    <location>
        <position position="1"/>
    </location>
</feature>
<feature type="region of interest" description="Disordered" evidence="1">
    <location>
        <begin position="83"/>
        <end position="113"/>
    </location>
</feature>
<dbReference type="AlphaFoldDB" id="A0A812YPB8"/>
<evidence type="ECO:0000256" key="1">
    <source>
        <dbReference type="SAM" id="MobiDB-lite"/>
    </source>
</evidence>
<keyword evidence="3" id="KW-1185">Reference proteome</keyword>
<feature type="compositionally biased region" description="Basic and acidic residues" evidence="1">
    <location>
        <begin position="104"/>
        <end position="113"/>
    </location>
</feature>
<dbReference type="EMBL" id="CAJNJA010042791">
    <property type="protein sequence ID" value="CAE7787345.1"/>
    <property type="molecule type" value="Genomic_DNA"/>
</dbReference>
<evidence type="ECO:0000313" key="3">
    <source>
        <dbReference type="Proteomes" id="UP000601435"/>
    </source>
</evidence>
<protein>
    <submittedName>
        <fullName evidence="2">Aldh3a1 protein</fullName>
    </submittedName>
</protein>
<proteinExistence type="predicted"/>
<gene>
    <name evidence="2" type="primary">Aldh3a1</name>
    <name evidence="2" type="ORF">SNEC2469_LOCUS23107</name>
</gene>
<organism evidence="2 3">
    <name type="scientific">Symbiodinium necroappetens</name>
    <dbReference type="NCBI Taxonomy" id="1628268"/>
    <lineage>
        <taxon>Eukaryota</taxon>
        <taxon>Sar</taxon>
        <taxon>Alveolata</taxon>
        <taxon>Dinophyceae</taxon>
        <taxon>Suessiales</taxon>
        <taxon>Symbiodiniaceae</taxon>
        <taxon>Symbiodinium</taxon>
    </lineage>
</organism>
<accession>A0A812YPB8</accession>
<name>A0A812YPB8_9DINO</name>
<evidence type="ECO:0000313" key="2">
    <source>
        <dbReference type="EMBL" id="CAE7787345.1"/>
    </source>
</evidence>
<reference evidence="2" key="1">
    <citation type="submission" date="2021-02" db="EMBL/GenBank/DDBJ databases">
        <authorList>
            <person name="Dougan E. K."/>
            <person name="Rhodes N."/>
            <person name="Thang M."/>
            <person name="Chan C."/>
        </authorList>
    </citation>
    <scope>NUCLEOTIDE SEQUENCE</scope>
</reference>
<feature type="compositionally biased region" description="Basic and acidic residues" evidence="1">
    <location>
        <begin position="34"/>
        <end position="48"/>
    </location>
</feature>
<dbReference type="Proteomes" id="UP000601435">
    <property type="component" value="Unassembled WGS sequence"/>
</dbReference>
<sequence length="113" mass="12453">MVKLQLVGTVIATPRAHGAADEFPKTLGSPHPFSIEHHHDHEHQPDHPLYELDPTNLERMFEGVEDTAVHAYCRRHSLQATHLPAQLGPDGPPSGGSSAQLGDFENRSRHTSK</sequence>
<comment type="caution">
    <text evidence="2">The sequence shown here is derived from an EMBL/GenBank/DDBJ whole genome shotgun (WGS) entry which is preliminary data.</text>
</comment>
<feature type="region of interest" description="Disordered" evidence="1">
    <location>
        <begin position="19"/>
        <end position="48"/>
    </location>
</feature>